<evidence type="ECO:0000259" key="1">
    <source>
        <dbReference type="PROSITE" id="PS51186"/>
    </source>
</evidence>
<dbReference type="Pfam" id="PF13673">
    <property type="entry name" value="Acetyltransf_10"/>
    <property type="match status" value="1"/>
</dbReference>
<dbReference type="Gene3D" id="3.40.630.30">
    <property type="match status" value="1"/>
</dbReference>
<organism evidence="2 3">
    <name type="scientific">Oceanobacillus limi</name>
    <dbReference type="NCBI Taxonomy" id="930131"/>
    <lineage>
        <taxon>Bacteria</taxon>
        <taxon>Bacillati</taxon>
        <taxon>Bacillota</taxon>
        <taxon>Bacilli</taxon>
        <taxon>Bacillales</taxon>
        <taxon>Bacillaceae</taxon>
        <taxon>Oceanobacillus</taxon>
    </lineage>
</organism>
<feature type="domain" description="N-acetyltransferase" evidence="1">
    <location>
        <begin position="6"/>
        <end position="149"/>
    </location>
</feature>
<dbReference type="CDD" id="cd04301">
    <property type="entry name" value="NAT_SF"/>
    <property type="match status" value="1"/>
</dbReference>
<dbReference type="InterPro" id="IPR016181">
    <property type="entry name" value="Acyl_CoA_acyltransferase"/>
</dbReference>
<evidence type="ECO:0000313" key="3">
    <source>
        <dbReference type="Proteomes" id="UP000198618"/>
    </source>
</evidence>
<dbReference type="STRING" id="930131.SAMN05216389_10425"/>
<dbReference type="Proteomes" id="UP000198618">
    <property type="component" value="Unassembled WGS sequence"/>
</dbReference>
<accession>A0A1I0ASY6</accession>
<dbReference type="RefSeq" id="WP_090867762.1">
    <property type="nucleotide sequence ID" value="NZ_FOHE01000004.1"/>
</dbReference>
<keyword evidence="3" id="KW-1185">Reference proteome</keyword>
<dbReference type="GO" id="GO:0016747">
    <property type="term" value="F:acyltransferase activity, transferring groups other than amino-acyl groups"/>
    <property type="evidence" value="ECO:0007669"/>
    <property type="project" value="InterPro"/>
</dbReference>
<gene>
    <name evidence="2" type="ORF">SAMN05216389_10425</name>
</gene>
<dbReference type="EMBL" id="FOHE01000004">
    <property type="protein sequence ID" value="SES97483.1"/>
    <property type="molecule type" value="Genomic_DNA"/>
</dbReference>
<dbReference type="SUPFAM" id="SSF55729">
    <property type="entry name" value="Acyl-CoA N-acyltransferases (Nat)"/>
    <property type="match status" value="1"/>
</dbReference>
<name>A0A1I0ASY6_9BACI</name>
<proteinExistence type="predicted"/>
<dbReference type="AlphaFoldDB" id="A0A1I0ASY6"/>
<protein>
    <submittedName>
        <fullName evidence="2">ElaA protein</fullName>
    </submittedName>
</protein>
<reference evidence="2 3" key="1">
    <citation type="submission" date="2016-10" db="EMBL/GenBank/DDBJ databases">
        <authorList>
            <person name="de Groot N.N."/>
        </authorList>
    </citation>
    <scope>NUCLEOTIDE SEQUENCE [LARGE SCALE GENOMIC DNA]</scope>
    <source>
        <strain evidence="2 3">IBRC-M 10780</strain>
    </source>
</reference>
<evidence type="ECO:0000313" key="2">
    <source>
        <dbReference type="EMBL" id="SES97483.1"/>
    </source>
</evidence>
<dbReference type="InterPro" id="IPR000182">
    <property type="entry name" value="GNAT_dom"/>
</dbReference>
<dbReference type="PROSITE" id="PS51186">
    <property type="entry name" value="GNAT"/>
    <property type="match status" value="1"/>
</dbReference>
<dbReference type="OrthoDB" id="9796171at2"/>
<sequence length="149" mass="17510">MEWNIKKFEEIPNDELYALLKARVDVFVVEQDCPYPELDNFDQDSIHYYLKINGEIAALVRLLPKGLKYSDAASIGRVMVVRKFRGNGYAGLIMKRAIKFISDEWQADKIQIQAQVYLRAFYESLGFEQITEEYLEDNIPHIDMLRIRK</sequence>